<sequence>MSTLPSAKTIIEKAIKKNPRADLNSLHSLTYELMLNYRNSYYQSRVNDFLQQSSMRDLPNNTKELIKKELLKPISIEDKSYSNFMEEVSRRVS</sequence>
<accession>A0A2G9YQQ7</accession>
<reference evidence="1 2" key="1">
    <citation type="submission" date="2017-09" db="EMBL/GenBank/DDBJ databases">
        <title>Depth-based differentiation of microbial function through sediment-hosted aquifers and enrichment of novel symbionts in the deep terrestrial subsurface.</title>
        <authorList>
            <person name="Probst A.J."/>
            <person name="Ladd B."/>
            <person name="Jarett J.K."/>
            <person name="Geller-Mcgrath D.E."/>
            <person name="Sieber C.M."/>
            <person name="Emerson J.B."/>
            <person name="Anantharaman K."/>
            <person name="Thomas B.C."/>
            <person name="Malmstrom R."/>
            <person name="Stieglmeier M."/>
            <person name="Klingl A."/>
            <person name="Woyke T."/>
            <person name="Ryan C.M."/>
            <person name="Banfield J.F."/>
        </authorList>
    </citation>
    <scope>NUCLEOTIDE SEQUENCE [LARGE SCALE GENOMIC DNA]</scope>
    <source>
        <strain evidence="1">CG23_combo_of_CG06-09_8_20_14_all_40_13</strain>
    </source>
</reference>
<name>A0A2G9YQQ7_9BACT</name>
<dbReference type="Proteomes" id="UP000231567">
    <property type="component" value="Unassembled WGS sequence"/>
</dbReference>
<evidence type="ECO:0000313" key="2">
    <source>
        <dbReference type="Proteomes" id="UP000231567"/>
    </source>
</evidence>
<comment type="caution">
    <text evidence="1">The sequence shown here is derived from an EMBL/GenBank/DDBJ whole genome shotgun (WGS) entry which is preliminary data.</text>
</comment>
<organism evidence="1 2">
    <name type="scientific">Candidatus Nealsonbacteria bacterium CG23_combo_of_CG06-09_8_20_14_all_40_13</name>
    <dbReference type="NCBI Taxonomy" id="1974724"/>
    <lineage>
        <taxon>Bacteria</taxon>
        <taxon>Candidatus Nealsoniibacteriota</taxon>
    </lineage>
</organism>
<proteinExistence type="predicted"/>
<protein>
    <submittedName>
        <fullName evidence="1">Uncharacterized protein</fullName>
    </submittedName>
</protein>
<dbReference type="EMBL" id="PCRM01000033">
    <property type="protein sequence ID" value="PIP21565.1"/>
    <property type="molecule type" value="Genomic_DNA"/>
</dbReference>
<dbReference type="AlphaFoldDB" id="A0A2G9YQQ7"/>
<gene>
    <name evidence="1" type="ORF">COX39_02160</name>
</gene>
<evidence type="ECO:0000313" key="1">
    <source>
        <dbReference type="EMBL" id="PIP21565.1"/>
    </source>
</evidence>